<dbReference type="GO" id="GO:0043023">
    <property type="term" value="F:ribosomal large subunit binding"/>
    <property type="evidence" value="ECO:0007669"/>
    <property type="project" value="TreeGrafter"/>
</dbReference>
<feature type="domain" description="Sm" evidence="3">
    <location>
        <begin position="11"/>
        <end position="80"/>
    </location>
</feature>
<keyword evidence="4" id="KW-1185">Reference proteome</keyword>
<reference evidence="4" key="1">
    <citation type="journal article" date="2013" name="Genetics">
        <title>The draft genome and transcriptome of Panagrellus redivivus are shaped by the harsh demands of a free-living lifestyle.</title>
        <authorList>
            <person name="Srinivasan J."/>
            <person name="Dillman A.R."/>
            <person name="Macchietto M.G."/>
            <person name="Heikkinen L."/>
            <person name="Lakso M."/>
            <person name="Fracchia K.M."/>
            <person name="Antoshechkin I."/>
            <person name="Mortazavi A."/>
            <person name="Wong G."/>
            <person name="Sternberg P.W."/>
        </authorList>
    </citation>
    <scope>NUCLEOTIDE SEQUENCE [LARGE SCALE GENOMIC DNA]</scope>
    <source>
        <strain evidence="4">MT8872</strain>
    </source>
</reference>
<organism evidence="4 5">
    <name type="scientific">Panagrellus redivivus</name>
    <name type="common">Microworm</name>
    <dbReference type="NCBI Taxonomy" id="6233"/>
    <lineage>
        <taxon>Eukaryota</taxon>
        <taxon>Metazoa</taxon>
        <taxon>Ecdysozoa</taxon>
        <taxon>Nematoda</taxon>
        <taxon>Chromadorea</taxon>
        <taxon>Rhabditida</taxon>
        <taxon>Tylenchina</taxon>
        <taxon>Panagrolaimomorpha</taxon>
        <taxon>Panagrolaimoidea</taxon>
        <taxon>Panagrolaimidae</taxon>
        <taxon>Panagrellus</taxon>
    </lineage>
</organism>
<dbReference type="PANTHER" id="PTHR21043">
    <property type="entry name" value="IOJAP SUPERFAMILY ORTHOLOG"/>
    <property type="match status" value="1"/>
</dbReference>
<proteinExistence type="inferred from homology"/>
<dbReference type="Pfam" id="PF02410">
    <property type="entry name" value="RsfS"/>
    <property type="match status" value="1"/>
</dbReference>
<evidence type="ECO:0000256" key="2">
    <source>
        <dbReference type="SAM" id="MobiDB-lite"/>
    </source>
</evidence>
<feature type="compositionally biased region" description="Low complexity" evidence="2">
    <location>
        <begin position="442"/>
        <end position="451"/>
    </location>
</feature>
<feature type="region of interest" description="Disordered" evidence="2">
    <location>
        <begin position="427"/>
        <end position="451"/>
    </location>
</feature>
<dbReference type="InterPro" id="IPR001163">
    <property type="entry name" value="Sm_dom_euk/arc"/>
</dbReference>
<dbReference type="InterPro" id="IPR043519">
    <property type="entry name" value="NT_sf"/>
</dbReference>
<dbReference type="SUPFAM" id="SSF50182">
    <property type="entry name" value="Sm-like ribonucleoproteins"/>
    <property type="match status" value="1"/>
</dbReference>
<dbReference type="GO" id="GO:0031417">
    <property type="term" value="C:NatC complex"/>
    <property type="evidence" value="ECO:0007669"/>
    <property type="project" value="InterPro"/>
</dbReference>
<dbReference type="SMART" id="SM00651">
    <property type="entry name" value="Sm"/>
    <property type="match status" value="1"/>
</dbReference>
<name>A0A7E4W421_PANRE</name>
<dbReference type="InterPro" id="IPR010920">
    <property type="entry name" value="LSM_dom_sf"/>
</dbReference>
<dbReference type="Proteomes" id="UP000492821">
    <property type="component" value="Unassembled WGS sequence"/>
</dbReference>
<dbReference type="Gene3D" id="2.30.30.100">
    <property type="match status" value="1"/>
</dbReference>
<dbReference type="Pfam" id="PF01423">
    <property type="entry name" value="LSM"/>
    <property type="match status" value="1"/>
</dbReference>
<dbReference type="SUPFAM" id="SSF81301">
    <property type="entry name" value="Nucleotidyltransferase"/>
    <property type="match status" value="1"/>
</dbReference>
<evidence type="ECO:0000259" key="3">
    <source>
        <dbReference type="SMART" id="SM00651"/>
    </source>
</evidence>
<dbReference type="Gene3D" id="3.30.460.10">
    <property type="entry name" value="Beta Polymerase, domain 2"/>
    <property type="match status" value="1"/>
</dbReference>
<protein>
    <submittedName>
        <fullName evidence="5">Sm domain-containing protein</fullName>
    </submittedName>
</protein>
<feature type="compositionally biased region" description="Polar residues" evidence="2">
    <location>
        <begin position="202"/>
        <end position="213"/>
    </location>
</feature>
<feature type="region of interest" description="Disordered" evidence="2">
    <location>
        <begin position="202"/>
        <end position="227"/>
    </location>
</feature>
<dbReference type="GO" id="GO:0090071">
    <property type="term" value="P:negative regulation of ribosome biogenesis"/>
    <property type="evidence" value="ECO:0007669"/>
    <property type="project" value="TreeGrafter"/>
</dbReference>
<sequence>MAEVAEEGSRAWLDGLLEKTIRIELTDGRIVTGIFTCTDNTPNIILSRTQEFWLKDGDNGVVREIGMVVIARNIIKSIRALKDDLEIKFYDVGLDGSRKWIGFWPLTFLPSPPLRSTTTASSIETSRVSSSRPVIQPTLARVVKAFGASPSRTRFIRNSSTTLEAFCLWPVTVRTLTQRSFSSLTTSIRPWTESTPFLGKSLTVSTPSKNSKASLSTSATVPSSSNGSRMSLFTRILSRTRLTNRYSLSAFKTPIPSLYPVRYISTDKPAPSDPYSPERIKQTSEYFSQYIEEYYEEEEETEVDEPTPEKAPIEILPKSSIEEITGAEVVALLEQHRALNIVNLTPPAERSAHNEVIICSPYNNRHAEALAQTIRKHIKTLYHFDDSQLPRHNKVTNGWFVYDMRSVVLHVLTPEARERYDLEGLYSSDAADKPESEEESDLLPPSTPLAT</sequence>
<dbReference type="WBParaSite" id="Pan_g7248.t1">
    <property type="protein sequence ID" value="Pan_g7248.t1"/>
    <property type="gene ID" value="Pan_g7248"/>
</dbReference>
<evidence type="ECO:0000313" key="4">
    <source>
        <dbReference type="Proteomes" id="UP000492821"/>
    </source>
</evidence>
<dbReference type="CDD" id="cd06168">
    <property type="entry name" value="LSMD1"/>
    <property type="match status" value="1"/>
</dbReference>
<comment type="similarity">
    <text evidence="1">Belongs to the Iojap/RsfS family.</text>
</comment>
<evidence type="ECO:0000313" key="5">
    <source>
        <dbReference type="WBParaSite" id="Pan_g7248.t1"/>
    </source>
</evidence>
<evidence type="ECO:0000256" key="1">
    <source>
        <dbReference type="ARBA" id="ARBA00010574"/>
    </source>
</evidence>
<accession>A0A7E4W421</accession>
<dbReference type="InterPro" id="IPR004394">
    <property type="entry name" value="Iojap/RsfS/C7orf30"/>
</dbReference>
<feature type="compositionally biased region" description="Low complexity" evidence="2">
    <location>
        <begin position="214"/>
        <end position="227"/>
    </location>
</feature>
<dbReference type="AlphaFoldDB" id="A0A7E4W421"/>
<dbReference type="InterPro" id="IPR034110">
    <property type="entry name" value="LSMD1_Sm"/>
</dbReference>
<reference evidence="5" key="2">
    <citation type="submission" date="2020-10" db="UniProtKB">
        <authorList>
            <consortium name="WormBaseParasite"/>
        </authorList>
    </citation>
    <scope>IDENTIFICATION</scope>
</reference>
<dbReference type="PANTHER" id="PTHR21043:SF0">
    <property type="entry name" value="MITOCHONDRIAL ASSEMBLY OF RIBOSOMAL LARGE SUBUNIT PROTEIN 1"/>
    <property type="match status" value="1"/>
</dbReference>
<dbReference type="GO" id="GO:0017148">
    <property type="term" value="P:negative regulation of translation"/>
    <property type="evidence" value="ECO:0007669"/>
    <property type="project" value="TreeGrafter"/>
</dbReference>